<protein>
    <submittedName>
        <fullName evidence="2">Uncharacterized protein</fullName>
    </submittedName>
</protein>
<reference evidence="2 3" key="1">
    <citation type="submission" date="2016-04" db="EMBL/GenBank/DDBJ databases">
        <title>Complete Genome Sequence of Chryseobacterium sp. IHBB 10212.</title>
        <authorList>
            <person name="Pal M."/>
            <person name="Swarnkar M.K."/>
            <person name="Kaushal K."/>
            <person name="Chhibber S."/>
            <person name="Singh A.K."/>
            <person name="Gulati A."/>
        </authorList>
    </citation>
    <scope>NUCLEOTIDE SEQUENCE [LARGE SCALE GENOMIC DNA]</scope>
    <source>
        <strain evidence="2 3">IHBB 10212</strain>
    </source>
</reference>
<dbReference type="EMBL" id="CP015199">
    <property type="protein sequence ID" value="ANF51106.1"/>
    <property type="molecule type" value="Genomic_DNA"/>
</dbReference>
<evidence type="ECO:0000256" key="1">
    <source>
        <dbReference type="SAM" id="Coils"/>
    </source>
</evidence>
<feature type="coiled-coil region" evidence="1">
    <location>
        <begin position="99"/>
        <end position="133"/>
    </location>
</feature>
<evidence type="ECO:0000313" key="3">
    <source>
        <dbReference type="Proteomes" id="UP000077824"/>
    </source>
</evidence>
<organism evidence="2 3">
    <name type="scientific">Chryseobacterium glaciei</name>
    <dbReference type="NCBI Taxonomy" id="1685010"/>
    <lineage>
        <taxon>Bacteria</taxon>
        <taxon>Pseudomonadati</taxon>
        <taxon>Bacteroidota</taxon>
        <taxon>Flavobacteriia</taxon>
        <taxon>Flavobacteriales</taxon>
        <taxon>Weeksellaceae</taxon>
        <taxon>Chryseobacterium group</taxon>
        <taxon>Chryseobacterium</taxon>
    </lineage>
</organism>
<dbReference type="STRING" id="1685010.A0O34_11535"/>
<name>A0A172XW15_9FLAO</name>
<dbReference type="OrthoDB" id="1362060at2"/>
<proteinExistence type="predicted"/>
<dbReference type="AlphaFoldDB" id="A0A172XW15"/>
<dbReference type="KEGG" id="chh:A0O34_11535"/>
<dbReference type="Proteomes" id="UP000077824">
    <property type="component" value="Chromosome"/>
</dbReference>
<sequence>MRIFILSIVFLSFFSCKKEMQSLDKNNLKDSVAVTENTSKDTLKTEQSKPGIFNFQTELCENKGYFDENKYTKEELEGTYKLYFQLGSVMLSTPQVFRLEALQQVRNDKDQILKKLDKDFAEKKNLIENLKIVNTSYWQNIKKQTYQSLLQEYEMRKTEIIAFSDPSILLNKKYSKNCDRFVKALNSNETEMFEEWRKLREEMSKRNSDPQRIMNEFESRLNSVDKKDYAILDLVVFGWGNCANDEVSGPLHDEKMYKEFNSLFIKIDSDCDEP</sequence>
<keyword evidence="3" id="KW-1185">Reference proteome</keyword>
<accession>A0A172XW15</accession>
<dbReference type="PROSITE" id="PS51257">
    <property type="entry name" value="PROKAR_LIPOPROTEIN"/>
    <property type="match status" value="1"/>
</dbReference>
<evidence type="ECO:0000313" key="2">
    <source>
        <dbReference type="EMBL" id="ANF51106.1"/>
    </source>
</evidence>
<gene>
    <name evidence="2" type="ORF">A0O34_11535</name>
</gene>
<dbReference type="RefSeq" id="WP_066754761.1">
    <property type="nucleotide sequence ID" value="NZ_CP015199.1"/>
</dbReference>
<keyword evidence="1" id="KW-0175">Coiled coil</keyword>